<evidence type="ECO:0000313" key="3">
    <source>
        <dbReference type="Proteomes" id="UP000012283"/>
    </source>
</evidence>
<dbReference type="Pfam" id="PF02190">
    <property type="entry name" value="LON_substr_bdg"/>
    <property type="match status" value="1"/>
</dbReference>
<dbReference type="GO" id="GO:0004252">
    <property type="term" value="F:serine-type endopeptidase activity"/>
    <property type="evidence" value="ECO:0007669"/>
    <property type="project" value="InterPro"/>
</dbReference>
<dbReference type="InterPro" id="IPR015947">
    <property type="entry name" value="PUA-like_sf"/>
</dbReference>
<proteinExistence type="predicted"/>
<gene>
    <name evidence="2" type="ORF">J416_14293</name>
</gene>
<dbReference type="GO" id="GO:0004176">
    <property type="term" value="F:ATP-dependent peptidase activity"/>
    <property type="evidence" value="ECO:0007669"/>
    <property type="project" value="InterPro"/>
</dbReference>
<evidence type="ECO:0000259" key="1">
    <source>
        <dbReference type="PROSITE" id="PS51787"/>
    </source>
</evidence>
<dbReference type="eggNOG" id="COG0466">
    <property type="taxonomic scope" value="Bacteria"/>
</dbReference>
<dbReference type="InterPro" id="IPR046336">
    <property type="entry name" value="Lon_prtase_N_sf"/>
</dbReference>
<reference evidence="2 3" key="1">
    <citation type="submission" date="2013-03" db="EMBL/GenBank/DDBJ databases">
        <title>Draft genome sequence of Gracibacillus halophilus YIM-C55.5, a moderately halophilic and thermophilic organism from the Xiaochaidamu salt lake.</title>
        <authorList>
            <person name="Sugumar T."/>
            <person name="Polireddy D.R."/>
            <person name="Antony A."/>
            <person name="Madhava Y.R."/>
            <person name="Sivakumar N."/>
        </authorList>
    </citation>
    <scope>NUCLEOTIDE SEQUENCE [LARGE SCALE GENOMIC DNA]</scope>
    <source>
        <strain evidence="2 3">YIM-C55.5</strain>
    </source>
</reference>
<dbReference type="AlphaFoldDB" id="N4WHW9"/>
<feature type="domain" description="Lon N-terminal" evidence="1">
    <location>
        <begin position="9"/>
        <end position="128"/>
    </location>
</feature>
<dbReference type="EMBL" id="APML01000075">
    <property type="protein sequence ID" value="ENH95772.1"/>
    <property type="molecule type" value="Genomic_DNA"/>
</dbReference>
<accession>N4WHW9</accession>
<dbReference type="Proteomes" id="UP000012283">
    <property type="component" value="Unassembled WGS sequence"/>
</dbReference>
<name>N4WHW9_9BACI</name>
<dbReference type="GO" id="GO:0030163">
    <property type="term" value="P:protein catabolic process"/>
    <property type="evidence" value="ECO:0007669"/>
    <property type="project" value="InterPro"/>
</dbReference>
<keyword evidence="3" id="KW-1185">Reference proteome</keyword>
<dbReference type="PATRIC" id="fig|1308866.3.peg.2880"/>
<dbReference type="PANTHER" id="PTHR10046">
    <property type="entry name" value="ATP DEPENDENT LON PROTEASE FAMILY MEMBER"/>
    <property type="match status" value="1"/>
</dbReference>
<evidence type="ECO:0000313" key="2">
    <source>
        <dbReference type="EMBL" id="ENH95772.1"/>
    </source>
</evidence>
<protein>
    <submittedName>
        <fullName evidence="2">ATP-dependent proteinase La 1</fullName>
    </submittedName>
</protein>
<dbReference type="Gene3D" id="2.30.130.40">
    <property type="entry name" value="LON domain-like"/>
    <property type="match status" value="1"/>
</dbReference>
<dbReference type="InterPro" id="IPR027065">
    <property type="entry name" value="Lon_Prtase"/>
</dbReference>
<dbReference type="PROSITE" id="PS51787">
    <property type="entry name" value="LON_N"/>
    <property type="match status" value="1"/>
</dbReference>
<dbReference type="InterPro" id="IPR003111">
    <property type="entry name" value="Lon_prtase_N"/>
</dbReference>
<dbReference type="GO" id="GO:0005524">
    <property type="term" value="F:ATP binding"/>
    <property type="evidence" value="ECO:0007669"/>
    <property type="project" value="InterPro"/>
</dbReference>
<sequence length="128" mass="14510">MTEEKFVHIPLLPLRGLLVFPGMVVHLDVGRDKSIQSLEKAMVDEEKIFLAAQKESAVDEPSTEDIYTIGTVVKVNQMLKLPNGTMRVLVEGLYRAEIHQYIEEEKQFEVEIEPLEEEHGDSAEEDAS</sequence>
<dbReference type="SUPFAM" id="SSF88697">
    <property type="entry name" value="PUA domain-like"/>
    <property type="match status" value="1"/>
</dbReference>
<dbReference type="SMART" id="SM00464">
    <property type="entry name" value="LON"/>
    <property type="match status" value="1"/>
</dbReference>
<organism evidence="2 3">
    <name type="scientific">Gracilibacillus halophilus YIM-C55.5</name>
    <dbReference type="NCBI Taxonomy" id="1308866"/>
    <lineage>
        <taxon>Bacteria</taxon>
        <taxon>Bacillati</taxon>
        <taxon>Bacillota</taxon>
        <taxon>Bacilli</taxon>
        <taxon>Bacillales</taxon>
        <taxon>Bacillaceae</taxon>
        <taxon>Gracilibacillus</taxon>
    </lineage>
</organism>
<dbReference type="STRING" id="1308866.J416_14293"/>
<comment type="caution">
    <text evidence="2">The sequence shown here is derived from an EMBL/GenBank/DDBJ whole genome shotgun (WGS) entry which is preliminary data.</text>
</comment>